<dbReference type="EMBL" id="JAOYFB010000004">
    <property type="protein sequence ID" value="KAK4014380.1"/>
    <property type="molecule type" value="Genomic_DNA"/>
</dbReference>
<comment type="caution">
    <text evidence="1">The sequence shown here is derived from an EMBL/GenBank/DDBJ whole genome shotgun (WGS) entry which is preliminary data.</text>
</comment>
<sequence>MRDLYHDNFIVIKEDLGRLPDRKRRFRYIKVKGHNQIRSHSYVETVLSLQSNGYEFESRSSISDCPNISSGCWGHSGTGVSII</sequence>
<reference evidence="1 2" key="1">
    <citation type="journal article" date="2023" name="Nucleic Acids Res.">
        <title>The hologenome of Daphnia magna reveals possible DNA methylation and microbiome-mediated evolution of the host genome.</title>
        <authorList>
            <person name="Chaturvedi A."/>
            <person name="Li X."/>
            <person name="Dhandapani V."/>
            <person name="Marshall H."/>
            <person name="Kissane S."/>
            <person name="Cuenca-Cambronero M."/>
            <person name="Asole G."/>
            <person name="Calvet F."/>
            <person name="Ruiz-Romero M."/>
            <person name="Marangio P."/>
            <person name="Guigo R."/>
            <person name="Rago D."/>
            <person name="Mirbahai L."/>
            <person name="Eastwood N."/>
            <person name="Colbourne J.K."/>
            <person name="Zhou J."/>
            <person name="Mallon E."/>
            <person name="Orsini L."/>
        </authorList>
    </citation>
    <scope>NUCLEOTIDE SEQUENCE [LARGE SCALE GENOMIC DNA]</scope>
    <source>
        <strain evidence="1">LRV0_1</strain>
    </source>
</reference>
<keyword evidence="2" id="KW-1185">Reference proteome</keyword>
<accession>A0ABQ9ZP73</accession>
<dbReference type="Proteomes" id="UP001234178">
    <property type="component" value="Unassembled WGS sequence"/>
</dbReference>
<evidence type="ECO:0000313" key="2">
    <source>
        <dbReference type="Proteomes" id="UP001234178"/>
    </source>
</evidence>
<name>A0ABQ9ZP73_9CRUS</name>
<protein>
    <submittedName>
        <fullName evidence="1">Uncharacterized protein</fullName>
    </submittedName>
</protein>
<proteinExistence type="predicted"/>
<organism evidence="1 2">
    <name type="scientific">Daphnia magna</name>
    <dbReference type="NCBI Taxonomy" id="35525"/>
    <lineage>
        <taxon>Eukaryota</taxon>
        <taxon>Metazoa</taxon>
        <taxon>Ecdysozoa</taxon>
        <taxon>Arthropoda</taxon>
        <taxon>Crustacea</taxon>
        <taxon>Branchiopoda</taxon>
        <taxon>Diplostraca</taxon>
        <taxon>Cladocera</taxon>
        <taxon>Anomopoda</taxon>
        <taxon>Daphniidae</taxon>
        <taxon>Daphnia</taxon>
    </lineage>
</organism>
<gene>
    <name evidence="1" type="ORF">OUZ56_026903</name>
</gene>
<evidence type="ECO:0000313" key="1">
    <source>
        <dbReference type="EMBL" id="KAK4014380.1"/>
    </source>
</evidence>